<keyword evidence="1" id="KW-0472">Membrane</keyword>
<dbReference type="RefSeq" id="WP_075082943.1">
    <property type="nucleotide sequence ID" value="NZ_CP042912.1"/>
</dbReference>
<dbReference type="AlphaFoldDB" id="A0A5B9P977"/>
<evidence type="ECO:0000313" key="3">
    <source>
        <dbReference type="Proteomes" id="UP000322214"/>
    </source>
</evidence>
<protein>
    <submittedName>
        <fullName evidence="2">Uncharacterized protein</fullName>
    </submittedName>
</protein>
<dbReference type="EMBL" id="CP042912">
    <property type="protein sequence ID" value="QEG22914.1"/>
    <property type="molecule type" value="Genomic_DNA"/>
</dbReference>
<gene>
    <name evidence="2" type="ORF">MFFC18_28020</name>
</gene>
<keyword evidence="1" id="KW-0812">Transmembrane</keyword>
<sequence length="401" mass="43001">MINATIIITAALLGAYLAFSRRLSQSSSWQAIVTPLASIMGSGFLVSAPLLAGVVGNLAVICMAVLLVLAFAIGEAIRFNIKHFEPIENEQGLAQTIAFLSRIVLAAAYFISVTYYLQLLAAFVLNAFHIDNQLVAHCITTALLVIISGIGMWKGLEMLEGVEKYAVAMNLGMIGALLVALGIYNANLLIGGQWKLPDISSVIDLKDARVLLGLLIVVQGFETSRYMGNEHPAEQRISTMRTAQLIAAMIYVVFIGLTTVLFHEGLGSDVTAIIAMTAPVATILPILLSAAAIGSQFSASVADTEGCGGLVGVITHHKLPTRFSYLLILLVTVFITWETNVNEIIAYASRAFALYYMLQCAVALVIVWQVTSIPKRVARIFMFSMLSAVCLLVFALGIPSG</sequence>
<dbReference type="OrthoDB" id="271600at2"/>
<evidence type="ECO:0000313" key="2">
    <source>
        <dbReference type="EMBL" id="QEG22914.1"/>
    </source>
</evidence>
<dbReference type="Proteomes" id="UP000322214">
    <property type="component" value="Chromosome"/>
</dbReference>
<feature type="transmembrane region" description="Helical" evidence="1">
    <location>
        <begin position="345"/>
        <end position="368"/>
    </location>
</feature>
<evidence type="ECO:0000256" key="1">
    <source>
        <dbReference type="SAM" id="Phobius"/>
    </source>
</evidence>
<feature type="transmembrane region" description="Helical" evidence="1">
    <location>
        <begin position="380"/>
        <end position="398"/>
    </location>
</feature>
<keyword evidence="1" id="KW-1133">Transmembrane helix</keyword>
<reference evidence="2 3" key="1">
    <citation type="submission" date="2019-08" db="EMBL/GenBank/DDBJ databases">
        <title>Deep-cultivation of Planctomycetes and their phenomic and genomic characterization uncovers novel biology.</title>
        <authorList>
            <person name="Wiegand S."/>
            <person name="Jogler M."/>
            <person name="Boedeker C."/>
            <person name="Pinto D."/>
            <person name="Vollmers J."/>
            <person name="Rivas-Marin E."/>
            <person name="Kohn T."/>
            <person name="Peeters S.H."/>
            <person name="Heuer A."/>
            <person name="Rast P."/>
            <person name="Oberbeckmann S."/>
            <person name="Bunk B."/>
            <person name="Jeske O."/>
            <person name="Meyerdierks A."/>
            <person name="Storesund J.E."/>
            <person name="Kallscheuer N."/>
            <person name="Luecker S."/>
            <person name="Lage O.M."/>
            <person name="Pohl T."/>
            <person name="Merkel B.J."/>
            <person name="Hornburger P."/>
            <person name="Mueller R.-W."/>
            <person name="Bruemmer F."/>
            <person name="Labrenz M."/>
            <person name="Spormann A.M."/>
            <person name="Op den Camp H."/>
            <person name="Overmann J."/>
            <person name="Amann R."/>
            <person name="Jetten M.S.M."/>
            <person name="Mascher T."/>
            <person name="Medema M.H."/>
            <person name="Devos D.P."/>
            <person name="Kaster A.-K."/>
            <person name="Ovreas L."/>
            <person name="Rohde M."/>
            <person name="Galperin M.Y."/>
            <person name="Jogler C."/>
        </authorList>
    </citation>
    <scope>NUCLEOTIDE SEQUENCE [LARGE SCALE GENOMIC DNA]</scope>
    <source>
        <strain evidence="2 3">FC18</strain>
    </source>
</reference>
<feature type="transmembrane region" description="Helical" evidence="1">
    <location>
        <begin position="44"/>
        <end position="73"/>
    </location>
</feature>
<keyword evidence="3" id="KW-1185">Reference proteome</keyword>
<feature type="transmembrane region" description="Helical" evidence="1">
    <location>
        <begin position="323"/>
        <end position="339"/>
    </location>
</feature>
<dbReference type="Gene3D" id="1.20.1740.10">
    <property type="entry name" value="Amino acid/polyamine transporter I"/>
    <property type="match status" value="1"/>
</dbReference>
<feature type="transmembrane region" description="Helical" evidence="1">
    <location>
        <begin position="165"/>
        <end position="188"/>
    </location>
</feature>
<feature type="transmembrane region" description="Helical" evidence="1">
    <location>
        <begin position="245"/>
        <end position="266"/>
    </location>
</feature>
<feature type="transmembrane region" description="Helical" evidence="1">
    <location>
        <begin position="134"/>
        <end position="153"/>
    </location>
</feature>
<dbReference type="KEGG" id="mff:MFFC18_28020"/>
<organism evidence="2 3">
    <name type="scientific">Mariniblastus fucicola</name>
    <dbReference type="NCBI Taxonomy" id="980251"/>
    <lineage>
        <taxon>Bacteria</taxon>
        <taxon>Pseudomonadati</taxon>
        <taxon>Planctomycetota</taxon>
        <taxon>Planctomycetia</taxon>
        <taxon>Pirellulales</taxon>
        <taxon>Pirellulaceae</taxon>
        <taxon>Mariniblastus</taxon>
    </lineage>
</organism>
<proteinExistence type="predicted"/>
<accession>A0A5B9P977</accession>
<feature type="transmembrane region" description="Helical" evidence="1">
    <location>
        <begin position="103"/>
        <end position="128"/>
    </location>
</feature>
<name>A0A5B9P977_9BACT</name>
<feature type="transmembrane region" description="Helical" evidence="1">
    <location>
        <begin position="272"/>
        <end position="293"/>
    </location>
</feature>